<dbReference type="RefSeq" id="WP_174207932.1">
    <property type="nucleotide sequence ID" value="NZ_JABUMX010000002.1"/>
</dbReference>
<evidence type="ECO:0000313" key="1">
    <source>
        <dbReference type="EMBL" id="NTS31275.1"/>
    </source>
</evidence>
<keyword evidence="2" id="KW-1185">Reference proteome</keyword>
<dbReference type="EMBL" id="JABUMX010000002">
    <property type="protein sequence ID" value="NTS31275.1"/>
    <property type="molecule type" value="Genomic_DNA"/>
</dbReference>
<name>A0A849VM94_9HYPH</name>
<accession>A0A849VM94</accession>
<protein>
    <submittedName>
        <fullName evidence="1">Uncharacterized protein</fullName>
    </submittedName>
</protein>
<dbReference type="AlphaFoldDB" id="A0A849VM94"/>
<sequence>MKITNTQKGPRGVNTVNGPVLIEAGETVEVDVYAREKEHIEATQWFEVSGSYKANPEASSTVAPDDALAALKAELADRDSEIARLTAAAQKSDSSRDDLKKQADELGIDYAKNISTDKLKELIDAKLAE</sequence>
<reference evidence="1 2" key="1">
    <citation type="submission" date="2020-05" db="EMBL/GenBank/DDBJ databases">
        <authorList>
            <person name="Kim M.K."/>
        </authorList>
    </citation>
    <scope>NUCLEOTIDE SEQUENCE [LARGE SCALE GENOMIC DNA]</scope>
    <source>
        <strain evidence="1 2">BT25</strain>
    </source>
</reference>
<evidence type="ECO:0000313" key="2">
    <source>
        <dbReference type="Proteomes" id="UP000550508"/>
    </source>
</evidence>
<gene>
    <name evidence="1" type="ORF">HQ945_08405</name>
</gene>
<dbReference type="Proteomes" id="UP000550508">
    <property type="component" value="Unassembled WGS sequence"/>
</dbReference>
<comment type="caution">
    <text evidence="1">The sequence shown here is derived from an EMBL/GenBank/DDBJ whole genome shotgun (WGS) entry which is preliminary data.</text>
</comment>
<organism evidence="1 2">
    <name type="scientific">Phyllobacterium pellucidum</name>
    <dbReference type="NCBI Taxonomy" id="2740464"/>
    <lineage>
        <taxon>Bacteria</taxon>
        <taxon>Pseudomonadati</taxon>
        <taxon>Pseudomonadota</taxon>
        <taxon>Alphaproteobacteria</taxon>
        <taxon>Hyphomicrobiales</taxon>
        <taxon>Phyllobacteriaceae</taxon>
        <taxon>Phyllobacterium</taxon>
    </lineage>
</organism>
<proteinExistence type="predicted"/>